<name>M5BQ46_THACB</name>
<feature type="compositionally biased region" description="Polar residues" evidence="1">
    <location>
        <begin position="71"/>
        <end position="86"/>
    </location>
</feature>
<feature type="region of interest" description="Disordered" evidence="1">
    <location>
        <begin position="143"/>
        <end position="181"/>
    </location>
</feature>
<feature type="region of interest" description="Disordered" evidence="1">
    <location>
        <begin position="187"/>
        <end position="206"/>
    </location>
</feature>
<dbReference type="Proteomes" id="UP000059188">
    <property type="component" value="Unassembled WGS sequence"/>
</dbReference>
<organism evidence="2 4">
    <name type="scientific">Thanatephorus cucumeris (strain AG1-IB / isolate 7/3/14)</name>
    <name type="common">Lettuce bottom rot fungus</name>
    <name type="synonym">Rhizoctonia solani</name>
    <dbReference type="NCBI Taxonomy" id="1108050"/>
    <lineage>
        <taxon>Eukaryota</taxon>
        <taxon>Fungi</taxon>
        <taxon>Dikarya</taxon>
        <taxon>Basidiomycota</taxon>
        <taxon>Agaricomycotina</taxon>
        <taxon>Agaricomycetes</taxon>
        <taxon>Cantharellales</taxon>
        <taxon>Ceratobasidiaceae</taxon>
        <taxon>Rhizoctonia</taxon>
        <taxon>Rhizoctonia solani AG-1</taxon>
    </lineage>
</organism>
<dbReference type="GO" id="GO:0004674">
    <property type="term" value="F:protein serine/threonine kinase activity"/>
    <property type="evidence" value="ECO:0007669"/>
    <property type="project" value="UniProtKB-EC"/>
</dbReference>
<dbReference type="OrthoDB" id="3248986at2759"/>
<feature type="compositionally biased region" description="Acidic residues" evidence="1">
    <location>
        <begin position="191"/>
        <end position="203"/>
    </location>
</feature>
<proteinExistence type="predicted"/>
<dbReference type="EMBL" id="CAOJ01003450">
    <property type="protein sequence ID" value="CCO28545.1"/>
    <property type="molecule type" value="Genomic_DNA"/>
</dbReference>
<evidence type="ECO:0000313" key="3">
    <source>
        <dbReference type="EMBL" id="CEL55855.1"/>
    </source>
</evidence>
<protein>
    <submittedName>
        <fullName evidence="3">Protein kinase, DNA-activated, catalytic polypeptide</fullName>
        <ecNumber evidence="3">2.7.11.1</ecNumber>
    </submittedName>
</protein>
<reference evidence="2" key="1">
    <citation type="submission" date="2012-10" db="EMBL/GenBank/DDBJ databases">
        <authorList>
            <person name="Jelonek L."/>
        </authorList>
    </citation>
    <scope>NUCLEOTIDE SEQUENCE</scope>
    <source>
        <strain evidence="2">Isolate 7/3/14</strain>
    </source>
</reference>
<sequence length="1142" mass="130232">MERDENGQPRKKRARTDATTYGPCPCYQCQGDMQLLATIRDHKKRFPWPQLSSPRARSPASDNGAMPDITNFGSPRRQNAPSTRENSPFRDDTHEPIGSPAAPDRARRHASPPDLPGFNANDQRDHRFDVLGRNQQYINIGVDQELLEEGGSDEDEDEEEEEDTEAMYGLADGDDPPEEVQEFELPWGNQNDDEPEPEPEPENPIDPAEYCAAFREPPLIRNAYVDAVVQKVLYGANHCALTHQLKAAQRQLRSYPDIPAEDLARMALTIRTVERRLGLDSDDLITTYTLCPVCWRLYTPDYIANADDNTCQNNDCEGTLFDIKILASGRRKRESRLTYPCVSIIAWLRRVFAQPGMAELVQNWRTEDDHGPAQPISMEEWAADVNMDTPLGDISHGWAWRSTVGGMERIVNNRGNVEDRSIRDLPVRFSNLPYGISFSMNTDWFQSNREGNYSVGACYLVINNLPRHLRFLRKNICLALVMTGPKEPNDYALDQMLGPLIDELLELKQGVVINIREGGDRPVYRDQRVYGHLSQHIADLIARIKMGGSAGLRSELNFCLYCRGRLSSLSVPAGYIRRNLPHRDPQEDLSNAYFWRSLETAEERRAFFEFTGNRFTALHRLPGFYTQTCSPPDAMHLFYLGAMNWILIRTLFQPGMLAKRLRTDEDPVARFNACLDRMWLPKNFSRLPPKLGQTGTRIKADQWKLATRVVFIPLFMAFRVGDIIPNDCIPRGTKSSTAAKNQVSRAKVLHRERTKHYAAIGQPRNCPKLEDCFPSRNLRFHYKQVLRFCVATGTLDKRTVTPAEIDFGTDLLETMCVEYAENNVPEPPNFHMMMHLDQAMLKYGSLYNSHVWGLERANGVLSAMNHNGRGKGILEGTLMRGWWGIANLQNLIKMFRSLPDPTREDEEVLENLISALRGGPDHALQRGTFAAYIAQTKTAYTRLHGIQEPVKLSNQSRLIDLRREEYNGLYDLFVEFCRYKWPHIGIFGDGMAPSQLYIPRKGLVCTFSYIEHNGIRYGSFHHTSGRGYCYGYVGQNRHAARIEWILSADFADHPELRTVCIIIRRFQLPEIEPEFPWSRWNTSLGTASWAFNELGELEAVAVDTLSGVFALFQVPMSHADYWVSVNLDTLSPARDDPNNDEW</sequence>
<evidence type="ECO:0000256" key="1">
    <source>
        <dbReference type="SAM" id="MobiDB-lite"/>
    </source>
</evidence>
<feature type="compositionally biased region" description="Acidic residues" evidence="1">
    <location>
        <begin position="145"/>
        <end position="165"/>
    </location>
</feature>
<reference evidence="3 5" key="3">
    <citation type="submission" date="2014-11" db="EMBL/GenBank/DDBJ databases">
        <authorList>
            <person name="Wibberg Daniel"/>
        </authorList>
    </citation>
    <scope>NUCLEOTIDE SEQUENCE [LARGE SCALE GENOMIC DNA]</scope>
    <source>
        <strain evidence="3">Rhizoctonia solani AG1-IB 7/3/14</strain>
    </source>
</reference>
<feature type="region of interest" description="Disordered" evidence="1">
    <location>
        <begin position="45"/>
        <end position="123"/>
    </location>
</feature>
<dbReference type="EC" id="2.7.11.1" evidence="3"/>
<keyword evidence="5" id="KW-1185">Reference proteome</keyword>
<evidence type="ECO:0000313" key="2">
    <source>
        <dbReference type="EMBL" id="CCO28545.1"/>
    </source>
</evidence>
<dbReference type="EMBL" id="LN679101">
    <property type="protein sequence ID" value="CEL55855.1"/>
    <property type="molecule type" value="Genomic_DNA"/>
</dbReference>
<dbReference type="STRING" id="1108050.M5BQ46"/>
<keyword evidence="3" id="KW-0808">Transferase</keyword>
<feature type="region of interest" description="Disordered" evidence="1">
    <location>
        <begin position="1"/>
        <end position="25"/>
    </location>
</feature>
<dbReference type="AlphaFoldDB" id="M5BQ46"/>
<evidence type="ECO:0000313" key="4">
    <source>
        <dbReference type="Proteomes" id="UP000012065"/>
    </source>
</evidence>
<gene>
    <name evidence="2" type="ORF">BN14_02540</name>
    <name evidence="3" type="ORF">RSOLAG1IB_01867</name>
</gene>
<evidence type="ECO:0000313" key="5">
    <source>
        <dbReference type="Proteomes" id="UP000059188"/>
    </source>
</evidence>
<accession>M5BQ46</accession>
<reference evidence="2 4" key="2">
    <citation type="journal article" date="2013" name="J. Biotechnol.">
        <title>Establishment and interpretation of the genome sequence of the phytopathogenic fungus Rhizoctonia solani AG1-IB isolate 7/3/14.</title>
        <authorList>
            <person name="Wibberg D.W."/>
            <person name="Jelonek L.J."/>
            <person name="Rupp O.R."/>
            <person name="Hennig M.H."/>
            <person name="Eikmeyer F.E."/>
            <person name="Goesmann A.G."/>
            <person name="Hartmann A.H."/>
            <person name="Borriss R.B."/>
            <person name="Grosch R.G."/>
            <person name="Puehler A.P."/>
            <person name="Schlueter A.S."/>
        </authorList>
    </citation>
    <scope>NUCLEOTIDE SEQUENCE [LARGE SCALE GENOMIC DNA]</scope>
    <source>
        <strain evidence="4">AG1-IB / isolate 7/3/14</strain>
        <strain evidence="2">Isolate 7/3/14</strain>
    </source>
</reference>
<dbReference type="PANTHER" id="PTHR46579">
    <property type="entry name" value="F5/8 TYPE C DOMAIN-CONTAINING PROTEIN-RELATED"/>
    <property type="match status" value="1"/>
</dbReference>
<feature type="compositionally biased region" description="Acidic residues" evidence="1">
    <location>
        <begin position="172"/>
        <end position="181"/>
    </location>
</feature>
<dbReference type="HOGENOM" id="CLU_006784_1_0_1"/>
<dbReference type="PANTHER" id="PTHR46579:SF1">
    <property type="entry name" value="F5_8 TYPE C DOMAIN-CONTAINING PROTEIN"/>
    <property type="match status" value="1"/>
</dbReference>
<dbReference type="Proteomes" id="UP000012065">
    <property type="component" value="Unassembled WGS sequence"/>
</dbReference>
<keyword evidence="3" id="KW-0418">Kinase</keyword>